<dbReference type="PANTHER" id="PTHR44379:SF5">
    <property type="entry name" value="OXIDOREDUCTASE WITH IRON-SULFUR SUBUNIT"/>
    <property type="match status" value="1"/>
</dbReference>
<dbReference type="PANTHER" id="PTHR44379">
    <property type="entry name" value="OXIDOREDUCTASE WITH IRON-SULFUR SUBUNIT"/>
    <property type="match status" value="1"/>
</dbReference>
<gene>
    <name evidence="8" type="ORF">C8C76_10371</name>
</gene>
<keyword evidence="4" id="KW-0408">Iron</keyword>
<evidence type="ECO:0000256" key="3">
    <source>
        <dbReference type="ARBA" id="ARBA00023002"/>
    </source>
</evidence>
<dbReference type="SUPFAM" id="SSF47741">
    <property type="entry name" value="CO dehydrogenase ISP C-domain like"/>
    <property type="match status" value="1"/>
</dbReference>
<name>A0A2T5RQF1_9FIRM</name>
<dbReference type="PROSITE" id="PS51085">
    <property type="entry name" value="2FE2S_FER_2"/>
    <property type="match status" value="1"/>
</dbReference>
<dbReference type="PROSITE" id="PS00197">
    <property type="entry name" value="2FE2S_FER_1"/>
    <property type="match status" value="1"/>
</dbReference>
<dbReference type="InterPro" id="IPR051452">
    <property type="entry name" value="Diverse_Oxidoreductases"/>
</dbReference>
<evidence type="ECO:0000256" key="2">
    <source>
        <dbReference type="ARBA" id="ARBA00022723"/>
    </source>
</evidence>
<dbReference type="EMBL" id="QAXS01000003">
    <property type="protein sequence ID" value="PTW02215.1"/>
    <property type="molecule type" value="Genomic_DNA"/>
</dbReference>
<evidence type="ECO:0000259" key="7">
    <source>
        <dbReference type="PROSITE" id="PS51085"/>
    </source>
</evidence>
<evidence type="ECO:0000256" key="1">
    <source>
        <dbReference type="ARBA" id="ARBA00022714"/>
    </source>
</evidence>
<proteinExistence type="predicted"/>
<dbReference type="GO" id="GO:0016491">
    <property type="term" value="F:oxidoreductase activity"/>
    <property type="evidence" value="ECO:0007669"/>
    <property type="project" value="UniProtKB-KW"/>
</dbReference>
<dbReference type="Pfam" id="PF00111">
    <property type="entry name" value="Fer2"/>
    <property type="match status" value="1"/>
</dbReference>
<dbReference type="InterPro" id="IPR001041">
    <property type="entry name" value="2Fe-2S_ferredoxin-type"/>
</dbReference>
<dbReference type="FunFam" id="3.10.20.30:FF:000020">
    <property type="entry name" value="Xanthine dehydrogenase iron-sulfur subunit"/>
    <property type="match status" value="1"/>
</dbReference>
<feature type="domain" description="2Fe-2S ferredoxin-type" evidence="7">
    <location>
        <begin position="4"/>
        <end position="80"/>
    </location>
</feature>
<dbReference type="FunFam" id="1.10.150.120:FF:000003">
    <property type="entry name" value="Carbon monoxide dehydrogenase, small subunit"/>
    <property type="match status" value="1"/>
</dbReference>
<dbReference type="InterPro" id="IPR036010">
    <property type="entry name" value="2Fe-2S_ferredoxin-like_sf"/>
</dbReference>
<dbReference type="Proteomes" id="UP000244089">
    <property type="component" value="Unassembled WGS sequence"/>
</dbReference>
<dbReference type="OrthoDB" id="9796880at2"/>
<keyword evidence="1" id="KW-0001">2Fe-2S</keyword>
<dbReference type="SUPFAM" id="SSF54292">
    <property type="entry name" value="2Fe-2S ferredoxin-like"/>
    <property type="match status" value="1"/>
</dbReference>
<dbReference type="GO" id="GO:0046872">
    <property type="term" value="F:metal ion binding"/>
    <property type="evidence" value="ECO:0007669"/>
    <property type="project" value="UniProtKB-KW"/>
</dbReference>
<dbReference type="Pfam" id="PF01799">
    <property type="entry name" value="Fer2_2"/>
    <property type="match status" value="1"/>
</dbReference>
<dbReference type="Gene3D" id="3.10.20.30">
    <property type="match status" value="1"/>
</dbReference>
<evidence type="ECO:0000256" key="6">
    <source>
        <dbReference type="ARBA" id="ARBA00060707"/>
    </source>
</evidence>
<sequence length="157" mass="16843">MAKLDVELTVNGEKHKLKVGSQERLLDTIREQLKLTGTKEGCSVGECGACTVIVDDQAVNSCMVLTAQVDGSEIITVEGLESKSGLHPLQKAFIEKQAVQCGFCTPGMLMSALALLNTNPEPSKEEIKTALEGNLCRCTGYQQIIDAVEMAAEEWGA</sequence>
<evidence type="ECO:0000313" key="8">
    <source>
        <dbReference type="EMBL" id="PTW02215.1"/>
    </source>
</evidence>
<dbReference type="InterPro" id="IPR006058">
    <property type="entry name" value="2Fe2S_fd_BS"/>
</dbReference>
<accession>A0A2T5RQF1</accession>
<keyword evidence="2" id="KW-0479">Metal-binding</keyword>
<keyword evidence="3" id="KW-0560">Oxidoreductase</keyword>
<dbReference type="InterPro" id="IPR002888">
    <property type="entry name" value="2Fe-2S-bd"/>
</dbReference>
<dbReference type="InterPro" id="IPR036884">
    <property type="entry name" value="2Fe-2S-bd_dom_sf"/>
</dbReference>
<dbReference type="CDD" id="cd00207">
    <property type="entry name" value="fer2"/>
    <property type="match status" value="1"/>
</dbReference>
<dbReference type="AlphaFoldDB" id="A0A2T5RQF1"/>
<evidence type="ECO:0000313" key="9">
    <source>
        <dbReference type="Proteomes" id="UP000244089"/>
    </source>
</evidence>
<comment type="pathway">
    <text evidence="6">Alkaloid degradation; nicotine degradation.</text>
</comment>
<dbReference type="RefSeq" id="WP_108138230.1">
    <property type="nucleotide sequence ID" value="NZ_QAXS01000003.1"/>
</dbReference>
<dbReference type="GO" id="GO:0051537">
    <property type="term" value="F:2 iron, 2 sulfur cluster binding"/>
    <property type="evidence" value="ECO:0007669"/>
    <property type="project" value="UniProtKB-KW"/>
</dbReference>
<protein>
    <submittedName>
        <fullName evidence="8">Carbon-monoxide dehydrogenase small subunit</fullName>
    </submittedName>
</protein>
<keyword evidence="5" id="KW-0411">Iron-sulfur</keyword>
<dbReference type="InterPro" id="IPR012675">
    <property type="entry name" value="Beta-grasp_dom_sf"/>
</dbReference>
<organism evidence="8 9">
    <name type="scientific">Halanaerobium saccharolyticum</name>
    <dbReference type="NCBI Taxonomy" id="43595"/>
    <lineage>
        <taxon>Bacteria</taxon>
        <taxon>Bacillati</taxon>
        <taxon>Bacillota</taxon>
        <taxon>Clostridia</taxon>
        <taxon>Halanaerobiales</taxon>
        <taxon>Halanaerobiaceae</taxon>
        <taxon>Halanaerobium</taxon>
    </lineage>
</organism>
<evidence type="ECO:0000256" key="5">
    <source>
        <dbReference type="ARBA" id="ARBA00023014"/>
    </source>
</evidence>
<dbReference type="Gene3D" id="1.10.150.120">
    <property type="entry name" value="[2Fe-2S]-binding domain"/>
    <property type="match status" value="1"/>
</dbReference>
<comment type="caution">
    <text evidence="8">The sequence shown here is derived from an EMBL/GenBank/DDBJ whole genome shotgun (WGS) entry which is preliminary data.</text>
</comment>
<reference evidence="8 9" key="1">
    <citation type="submission" date="2018-04" db="EMBL/GenBank/DDBJ databases">
        <title>Subsurface microbial communities from deep shales in Ohio and West Virginia, USA.</title>
        <authorList>
            <person name="Wrighton K."/>
        </authorList>
    </citation>
    <scope>NUCLEOTIDE SEQUENCE [LARGE SCALE GENOMIC DNA]</scope>
    <source>
        <strain evidence="8 9">WC1</strain>
    </source>
</reference>
<evidence type="ECO:0000256" key="4">
    <source>
        <dbReference type="ARBA" id="ARBA00023004"/>
    </source>
</evidence>